<sequence length="586" mass="67205">MKKGELLMSEATENTTQEQQTTLDEYDVAILGGGQAGLTLALQIKQTRPETSIVVIEKQRFPVPEAAHKVGESTVEIMAHYLRDILGLQEHLQTQQLRKFGLRMFFSAAGNQDITHRVEYGQIAEAPLPSYQLDRGRFENTLSQLLPERGITLLDGTKVQQIDLQPQSETHHLRLDGEQGEREINVKWVVDASGRSSLLKRQLGLAKKVGHHANSAWFRVNYAVDINDWSDDPEWKGRVTNGERRLSTNHLMGPGYWIWLIPLSSNSTSIGIVADAEMHPFEGFNLFERALSWLHEREPQLAQVVEEHREQIQDFRVMRDYSYSCEQVYSEERWCLTGEAAVAIDPLYSPGGDLIAIGNGLTCDLVTRYLDGEDIEDLAAAHNQIFLIFSEVWLVAYEKQYPLMSNAQVMVAKVIWDTIIYWAFPGLLFFHDKIRRLGDSDGALANLYRCWNLHTRVQQFFREWHSFDQPEATDTFADPYSLMDFLVDLHNGMAANLPDDELEAQFAINARLLEQLSGQLVQTVIDKHEGRVEDEAAQEQIRKWREEPFIAEVLAIYEEEQRTNPIDNSWITLGYQSEREKQEITR</sequence>
<comment type="similarity">
    <text evidence="1">Belongs to the flavin-dependent halogenase family. Bacterial tryptophan halogenase subfamily.</text>
</comment>
<feature type="domain" description="FAD-binding" evidence="2">
    <location>
        <begin position="25"/>
        <end position="265"/>
    </location>
</feature>
<accession>A0A8J3I5Z7</accession>
<reference evidence="3" key="1">
    <citation type="submission" date="2020-10" db="EMBL/GenBank/DDBJ databases">
        <title>Taxonomic study of unclassified bacteria belonging to the class Ktedonobacteria.</title>
        <authorList>
            <person name="Yabe S."/>
            <person name="Wang C.M."/>
            <person name="Zheng Y."/>
            <person name="Sakai Y."/>
            <person name="Cavaletti L."/>
            <person name="Monciardini P."/>
            <person name="Donadio S."/>
        </authorList>
    </citation>
    <scope>NUCLEOTIDE SEQUENCE</scope>
    <source>
        <strain evidence="3">SOSP1-1</strain>
    </source>
</reference>
<evidence type="ECO:0000256" key="1">
    <source>
        <dbReference type="ARBA" id="ARBA00038396"/>
    </source>
</evidence>
<organism evidence="3 4">
    <name type="scientific">Ktedonospora formicarum</name>
    <dbReference type="NCBI Taxonomy" id="2778364"/>
    <lineage>
        <taxon>Bacteria</taxon>
        <taxon>Bacillati</taxon>
        <taxon>Chloroflexota</taxon>
        <taxon>Ktedonobacteria</taxon>
        <taxon>Ktedonobacterales</taxon>
        <taxon>Ktedonobacteraceae</taxon>
        <taxon>Ktedonospora</taxon>
    </lineage>
</organism>
<dbReference type="EMBL" id="BNJF01000003">
    <property type="protein sequence ID" value="GHO48031.1"/>
    <property type="molecule type" value="Genomic_DNA"/>
</dbReference>
<dbReference type="Pfam" id="PF01494">
    <property type="entry name" value="FAD_binding_3"/>
    <property type="match status" value="1"/>
</dbReference>
<comment type="caution">
    <text evidence="3">The sequence shown here is derived from an EMBL/GenBank/DDBJ whole genome shotgun (WGS) entry which is preliminary data.</text>
</comment>
<keyword evidence="4" id="KW-1185">Reference proteome</keyword>
<dbReference type="PRINTS" id="PR00420">
    <property type="entry name" value="RNGMNOXGNASE"/>
</dbReference>
<evidence type="ECO:0000313" key="4">
    <source>
        <dbReference type="Proteomes" id="UP000612362"/>
    </source>
</evidence>
<dbReference type="AlphaFoldDB" id="A0A8J3I5Z7"/>
<dbReference type="Proteomes" id="UP000612362">
    <property type="component" value="Unassembled WGS sequence"/>
</dbReference>
<dbReference type="Gene3D" id="3.50.50.60">
    <property type="entry name" value="FAD/NAD(P)-binding domain"/>
    <property type="match status" value="1"/>
</dbReference>
<dbReference type="InterPro" id="IPR002938">
    <property type="entry name" value="FAD-bd"/>
</dbReference>
<proteinExistence type="inferred from homology"/>
<dbReference type="InterPro" id="IPR050816">
    <property type="entry name" value="Flavin-dep_Halogenase_NPB"/>
</dbReference>
<protein>
    <submittedName>
        <fullName evidence="3">Halogenase</fullName>
    </submittedName>
</protein>
<evidence type="ECO:0000259" key="2">
    <source>
        <dbReference type="Pfam" id="PF01494"/>
    </source>
</evidence>
<dbReference type="SUPFAM" id="SSF51905">
    <property type="entry name" value="FAD/NAD(P)-binding domain"/>
    <property type="match status" value="1"/>
</dbReference>
<evidence type="ECO:0000313" key="3">
    <source>
        <dbReference type="EMBL" id="GHO48031.1"/>
    </source>
</evidence>
<dbReference type="PANTHER" id="PTHR43747:SF1">
    <property type="entry name" value="SLR1998 PROTEIN"/>
    <property type="match status" value="1"/>
</dbReference>
<dbReference type="GO" id="GO:0071949">
    <property type="term" value="F:FAD binding"/>
    <property type="evidence" value="ECO:0007669"/>
    <property type="project" value="InterPro"/>
</dbReference>
<gene>
    <name evidence="3" type="ORF">KSX_61940</name>
</gene>
<dbReference type="InterPro" id="IPR036188">
    <property type="entry name" value="FAD/NAD-bd_sf"/>
</dbReference>
<name>A0A8J3I5Z7_9CHLR</name>
<dbReference type="PANTHER" id="PTHR43747">
    <property type="entry name" value="FAD-BINDING PROTEIN"/>
    <property type="match status" value="1"/>
</dbReference>